<dbReference type="EMBL" id="QLNT01000005">
    <property type="protein sequence ID" value="KAF3074491.1"/>
    <property type="molecule type" value="Genomic_DNA"/>
</dbReference>
<feature type="chain" id="PRO_5040137555" evidence="6">
    <location>
        <begin position="18"/>
        <end position="587"/>
    </location>
</feature>
<comment type="caution">
    <text evidence="8">The sequence shown here is derived from an EMBL/GenBank/DDBJ whole genome shotgun (WGS) entry which is preliminary data.</text>
</comment>
<dbReference type="Gene3D" id="3.30.465.10">
    <property type="match status" value="2"/>
</dbReference>
<dbReference type="InterPro" id="IPR036318">
    <property type="entry name" value="FAD-bd_PCMH-like_sf"/>
</dbReference>
<evidence type="ECO:0000313" key="9">
    <source>
        <dbReference type="Proteomes" id="UP000801864"/>
    </source>
</evidence>
<comment type="similarity">
    <text evidence="2">Belongs to the oxygen-dependent FAD-linked oxidoreductase family.</text>
</comment>
<dbReference type="InterPro" id="IPR016166">
    <property type="entry name" value="FAD-bd_PCMH"/>
</dbReference>
<dbReference type="Pfam" id="PF08031">
    <property type="entry name" value="BBE"/>
    <property type="match status" value="1"/>
</dbReference>
<keyword evidence="9" id="KW-1185">Reference proteome</keyword>
<name>A0A9P5CE37_9HYPO</name>
<evidence type="ECO:0000256" key="5">
    <source>
        <dbReference type="ARBA" id="ARBA00023002"/>
    </source>
</evidence>
<organism evidence="8 9">
    <name type="scientific">Trichoderma lentiforme</name>
    <dbReference type="NCBI Taxonomy" id="1567552"/>
    <lineage>
        <taxon>Eukaryota</taxon>
        <taxon>Fungi</taxon>
        <taxon>Dikarya</taxon>
        <taxon>Ascomycota</taxon>
        <taxon>Pezizomycotina</taxon>
        <taxon>Sordariomycetes</taxon>
        <taxon>Hypocreomycetidae</taxon>
        <taxon>Hypocreales</taxon>
        <taxon>Hypocreaceae</taxon>
        <taxon>Trichoderma</taxon>
    </lineage>
</organism>
<keyword evidence="5" id="KW-0560">Oxidoreductase</keyword>
<dbReference type="Proteomes" id="UP000801864">
    <property type="component" value="Unassembled WGS sequence"/>
</dbReference>
<evidence type="ECO:0000259" key="7">
    <source>
        <dbReference type="PROSITE" id="PS51387"/>
    </source>
</evidence>
<dbReference type="AlphaFoldDB" id="A0A9P5CE37"/>
<keyword evidence="3" id="KW-0285">Flavoprotein</keyword>
<keyword evidence="6" id="KW-0732">Signal</keyword>
<dbReference type="PANTHER" id="PTHR42973">
    <property type="entry name" value="BINDING OXIDOREDUCTASE, PUTATIVE (AFU_ORTHOLOGUE AFUA_1G17690)-RELATED"/>
    <property type="match status" value="1"/>
</dbReference>
<dbReference type="PROSITE" id="PS51387">
    <property type="entry name" value="FAD_PCMH"/>
    <property type="match status" value="1"/>
</dbReference>
<evidence type="ECO:0000313" key="8">
    <source>
        <dbReference type="EMBL" id="KAF3074491.1"/>
    </source>
</evidence>
<dbReference type="GO" id="GO:0071949">
    <property type="term" value="F:FAD binding"/>
    <property type="evidence" value="ECO:0007669"/>
    <property type="project" value="InterPro"/>
</dbReference>
<dbReference type="InterPro" id="IPR050416">
    <property type="entry name" value="FAD-linked_Oxidoreductase"/>
</dbReference>
<dbReference type="InterPro" id="IPR012951">
    <property type="entry name" value="BBE"/>
</dbReference>
<evidence type="ECO:0000256" key="6">
    <source>
        <dbReference type="SAM" id="SignalP"/>
    </source>
</evidence>
<dbReference type="Pfam" id="PF01565">
    <property type="entry name" value="FAD_binding_4"/>
    <property type="match status" value="1"/>
</dbReference>
<proteinExistence type="inferred from homology"/>
<sequence>MALQSALLMGLAAVGSASYIPATPAPANCRVLPGDSDWPATSQWNALNKTINGRLIAAVPQASACHDAPFNNYNATFCAQIQAGWNETKLYHIDSPAEFLNMYFENYTCDPFTPRSKPCGLGNYASYIINVTGAADVQAGITFAKQHNVRLNIKNTGHDSENETNQEIFSYLGKSTGKGGLTFWTHNLKSTQYIPKYSSSYYNGPALKLGAGVEGFEAYLAAYNSGNQIVGGSCPTVGISGGYSQGGGHSMLMPAFGLAADNVLEWEVVTADGSHLIATPTQNSDLYWAISGGGGGTFGVVLSMTSRVHKDGIVGGASLVFDDSKVGNDVFWEAIGAFHTLLPNLVDTGNGATYVLTPHEFLTLAFTMPGKDLDGVNALMKPFLDDLTNRGIEYQYAPRVSASYYDHVSFYLGPLPEGTSDYAPFTGSRIMPRDLLLDPKQNPIIMNALRNATMTEGYAPFPCQAFNVSYQAHPDNAVHPAWRTGLSVCLTPGDWDPTAAPAAMQARQDYAANVLQPMIDAVTPGGGVYLNEANYKQHNWQEAFHGSNYPKLLSIKKKYDPNSLFYANTAVGSEAWTVDGNNRLCRA</sequence>
<protein>
    <submittedName>
        <fullName evidence="8">FAD-linked oxidoreductase</fullName>
    </submittedName>
</protein>
<evidence type="ECO:0000256" key="1">
    <source>
        <dbReference type="ARBA" id="ARBA00001974"/>
    </source>
</evidence>
<feature type="signal peptide" evidence="6">
    <location>
        <begin position="1"/>
        <end position="17"/>
    </location>
</feature>
<dbReference type="InterPro" id="IPR016169">
    <property type="entry name" value="FAD-bd_PCMH_sub2"/>
</dbReference>
<evidence type="ECO:0000256" key="2">
    <source>
        <dbReference type="ARBA" id="ARBA00005466"/>
    </source>
</evidence>
<gene>
    <name evidence="8" type="ORF">CFAM422_003642</name>
</gene>
<dbReference type="PANTHER" id="PTHR42973:SF39">
    <property type="entry name" value="FAD-BINDING PCMH-TYPE DOMAIN-CONTAINING PROTEIN"/>
    <property type="match status" value="1"/>
</dbReference>
<dbReference type="SUPFAM" id="SSF56176">
    <property type="entry name" value="FAD-binding/transporter-associated domain-like"/>
    <property type="match status" value="1"/>
</dbReference>
<reference evidence="8 9" key="1">
    <citation type="submission" date="2018-06" db="EMBL/GenBank/DDBJ databases">
        <title>Genome analysis of cellulolytic fungus Trichoderma lentiforme CFAM-422.</title>
        <authorList>
            <person name="Steindorff A.S."/>
            <person name="Formighieri E.F."/>
            <person name="Midorikawa G.E.O."/>
            <person name="Tamietti M.S."/>
            <person name="Ramos E.Z."/>
            <person name="Silva A.S."/>
            <person name="Bon E.P.S."/>
            <person name="Mendes T.D."/>
            <person name="Damaso M.C.T."/>
            <person name="Favaro L.C.L."/>
        </authorList>
    </citation>
    <scope>NUCLEOTIDE SEQUENCE [LARGE SCALE GENOMIC DNA]</scope>
    <source>
        <strain evidence="8 9">CFAM-422</strain>
    </source>
</reference>
<dbReference type="GO" id="GO:0016491">
    <property type="term" value="F:oxidoreductase activity"/>
    <property type="evidence" value="ECO:0007669"/>
    <property type="project" value="UniProtKB-KW"/>
</dbReference>
<accession>A0A9P5CE37</accession>
<keyword evidence="4" id="KW-0274">FAD</keyword>
<comment type="cofactor">
    <cofactor evidence="1">
        <name>FAD</name>
        <dbReference type="ChEBI" id="CHEBI:57692"/>
    </cofactor>
</comment>
<evidence type="ECO:0000256" key="4">
    <source>
        <dbReference type="ARBA" id="ARBA00022827"/>
    </source>
</evidence>
<feature type="domain" description="FAD-binding PCMH-type" evidence="7">
    <location>
        <begin position="121"/>
        <end position="311"/>
    </location>
</feature>
<dbReference type="InterPro" id="IPR006094">
    <property type="entry name" value="Oxid_FAD_bind_N"/>
</dbReference>
<evidence type="ECO:0000256" key="3">
    <source>
        <dbReference type="ARBA" id="ARBA00022630"/>
    </source>
</evidence>